<dbReference type="Proteomes" id="UP000001593">
    <property type="component" value="Unassembled WGS sequence"/>
</dbReference>
<feature type="compositionally biased region" description="Basic and acidic residues" evidence="1">
    <location>
        <begin position="434"/>
        <end position="446"/>
    </location>
</feature>
<feature type="region of interest" description="Disordered" evidence="1">
    <location>
        <begin position="826"/>
        <end position="919"/>
    </location>
</feature>
<keyword evidence="4" id="KW-1185">Reference proteome</keyword>
<feature type="compositionally biased region" description="Polar residues" evidence="1">
    <location>
        <begin position="962"/>
        <end position="976"/>
    </location>
</feature>
<dbReference type="HOGENOM" id="CLU_284582_0_0_1"/>
<evidence type="ECO:0000256" key="2">
    <source>
        <dbReference type="SAM" id="SignalP"/>
    </source>
</evidence>
<accession>A7RKW7</accession>
<protein>
    <submittedName>
        <fullName evidence="3">Uncharacterized protein</fullName>
    </submittedName>
</protein>
<feature type="signal peptide" evidence="2">
    <location>
        <begin position="1"/>
        <end position="21"/>
    </location>
</feature>
<evidence type="ECO:0000256" key="1">
    <source>
        <dbReference type="SAM" id="MobiDB-lite"/>
    </source>
</evidence>
<dbReference type="STRING" id="45351.A7RKW7"/>
<feature type="chain" id="PRO_5002714508" evidence="2">
    <location>
        <begin position="22"/>
        <end position="1091"/>
    </location>
</feature>
<feature type="region of interest" description="Disordered" evidence="1">
    <location>
        <begin position="645"/>
        <end position="709"/>
    </location>
</feature>
<name>A7RKW7_NEMVE</name>
<dbReference type="EMBL" id="DS469517">
    <property type="protein sequence ID" value="EDO47755.1"/>
    <property type="molecule type" value="Genomic_DNA"/>
</dbReference>
<feature type="region of interest" description="Disordered" evidence="1">
    <location>
        <begin position="939"/>
        <end position="976"/>
    </location>
</feature>
<feature type="region of interest" description="Disordered" evidence="1">
    <location>
        <begin position="433"/>
        <end position="547"/>
    </location>
</feature>
<feature type="compositionally biased region" description="Polar residues" evidence="1">
    <location>
        <begin position="665"/>
        <end position="709"/>
    </location>
</feature>
<feature type="compositionally biased region" description="Low complexity" evidence="1">
    <location>
        <begin position="829"/>
        <end position="840"/>
    </location>
</feature>
<keyword evidence="2" id="KW-0732">Signal</keyword>
<feature type="compositionally biased region" description="Polar residues" evidence="1">
    <location>
        <begin position="851"/>
        <end position="904"/>
    </location>
</feature>
<feature type="compositionally biased region" description="Low complexity" evidence="1">
    <location>
        <begin position="469"/>
        <end position="531"/>
    </location>
</feature>
<gene>
    <name evidence="3" type="ORF">NEMVEDRAFT_v1g239007</name>
</gene>
<feature type="compositionally biased region" description="Polar residues" evidence="1">
    <location>
        <begin position="447"/>
        <end position="467"/>
    </location>
</feature>
<proteinExistence type="predicted"/>
<reference evidence="3 4" key="1">
    <citation type="journal article" date="2007" name="Science">
        <title>Sea anemone genome reveals ancestral eumetazoan gene repertoire and genomic organization.</title>
        <authorList>
            <person name="Putnam N.H."/>
            <person name="Srivastava M."/>
            <person name="Hellsten U."/>
            <person name="Dirks B."/>
            <person name="Chapman J."/>
            <person name="Salamov A."/>
            <person name="Terry A."/>
            <person name="Shapiro H."/>
            <person name="Lindquist E."/>
            <person name="Kapitonov V.V."/>
            <person name="Jurka J."/>
            <person name="Genikhovich G."/>
            <person name="Grigoriev I.V."/>
            <person name="Lucas S.M."/>
            <person name="Steele R.E."/>
            <person name="Finnerty J.R."/>
            <person name="Technau U."/>
            <person name="Martindale M.Q."/>
            <person name="Rokhsar D.S."/>
        </authorList>
    </citation>
    <scope>NUCLEOTIDE SEQUENCE [LARGE SCALE GENOMIC DNA]</scope>
    <source>
        <strain evidence="4">CH2 X CH6</strain>
    </source>
</reference>
<dbReference type="InParanoid" id="A7RKW7"/>
<evidence type="ECO:0000313" key="3">
    <source>
        <dbReference type="EMBL" id="EDO47755.1"/>
    </source>
</evidence>
<feature type="compositionally biased region" description="Low complexity" evidence="1">
    <location>
        <begin position="905"/>
        <end position="919"/>
    </location>
</feature>
<dbReference type="AlphaFoldDB" id="A7RKW7"/>
<feature type="compositionally biased region" description="Polar residues" evidence="1">
    <location>
        <begin position="645"/>
        <end position="658"/>
    </location>
</feature>
<sequence>MAPRLGITLLIALFNLIPSIASVQRCMTFDEPKNGYVVCDSLFRLFCSPVCHPGYRFVTKPAVVYMCGPVTGEWFTYPVGSGVPWPDCIPDDGFHHLYEYIEKAQKAFEYKENIEKEAEALRKQQLENRHSLISSNAQYHPQGLETYPSINEYKKNSRMVFKALLSKASKDLDNYIQGKTKTIHNLPQSTKELFKSKGQTQSSKRQDLNSNAEPVIIEFPSEPQLEELQKQLQQEGNGAQSISNLVQKQQLKYMRMQNPNIQNRPMTTLPGKGQPGGAVPGRLAAQMQNMPHALGNRLMQGARVMPGQVQTKPSAMVMSPLYNVGNVQGLPAKQLALALANHYRQNSFFQNGRLLPLMFQQKLDAIRLAKRPIKGRPLGAGVTYPLQRVPVQIKGPSYQNSAVKEKEVNGFIVKELARDKAFMKQLQLWNNTENQKEKAEQQKEQQHTIQPPTPQMQEQSEVNQNILPQKPQHSPTQQQQQEQQQQIMQKQQKQGKLQEQLGQHLTQGPLQQQQQQLPRQQKQQQPLQQQQSAPETRPPQQPQQQREHYLQNQSLNVTNTQMPVQQGSSENTQVSQTGDFQAQIETVEPIRNNTQNNSEQAENNNNKQPQSNVQTNVDASLGLQVQQVVVPLSSLVNTGSQMMNNQTSSEQVNSQVNPQAAGDTKQPQENTRGNSNTQINSPYPSVNMTTEGSQYAPGQSNSTYLTESAGNTTSYSNGYQSSAYPLINQTDNMNNTEMNKMINPDNSSSWNSSIDGSSQQKMNARELYMAWLKKEHENGDKPMSAEESYKQQYLQWLARQEEVKEAYRKWLDDFMKSAREKEIAENSRYASTQAATSAPYASPPPSPYQQITSPQVMQSTLSPPDSQYNQPSVSTQGSLDNQPRAQGSLDNQPNAQRQDNQPNAQGSQDDTQSSGSQDSTARDLYIAWLAKHKMPIPDYALEPDNTEQNTALNRPSRDSQSHVKNSTKSSASSQYPETISQAIGLKNNESIKQANNIKNVLTKEDFLVNETSAVLSENFPGSESNKSIGNAFTKKGSTRDIPKTFSLNIPKNDGIASNAIQKEKLFYFPIKNKETFISYLLTKHTNDKSKY</sequence>
<organism evidence="3 4">
    <name type="scientific">Nematostella vectensis</name>
    <name type="common">Starlet sea anemone</name>
    <dbReference type="NCBI Taxonomy" id="45351"/>
    <lineage>
        <taxon>Eukaryota</taxon>
        <taxon>Metazoa</taxon>
        <taxon>Cnidaria</taxon>
        <taxon>Anthozoa</taxon>
        <taxon>Hexacorallia</taxon>
        <taxon>Actiniaria</taxon>
        <taxon>Edwardsiidae</taxon>
        <taxon>Nematostella</taxon>
    </lineage>
</organism>
<evidence type="ECO:0000313" key="4">
    <source>
        <dbReference type="Proteomes" id="UP000001593"/>
    </source>
</evidence>